<organism evidence="1 2">
    <name type="scientific">Bimuria novae-zelandiae CBS 107.79</name>
    <dbReference type="NCBI Taxonomy" id="1447943"/>
    <lineage>
        <taxon>Eukaryota</taxon>
        <taxon>Fungi</taxon>
        <taxon>Dikarya</taxon>
        <taxon>Ascomycota</taxon>
        <taxon>Pezizomycotina</taxon>
        <taxon>Dothideomycetes</taxon>
        <taxon>Pleosporomycetidae</taxon>
        <taxon>Pleosporales</taxon>
        <taxon>Massarineae</taxon>
        <taxon>Didymosphaeriaceae</taxon>
        <taxon>Bimuria</taxon>
    </lineage>
</organism>
<protein>
    <submittedName>
        <fullName evidence="1">Uncharacterized protein</fullName>
    </submittedName>
</protein>
<keyword evidence="2" id="KW-1185">Reference proteome</keyword>
<reference evidence="1" key="1">
    <citation type="journal article" date="2020" name="Stud. Mycol.">
        <title>101 Dothideomycetes genomes: a test case for predicting lifestyles and emergence of pathogens.</title>
        <authorList>
            <person name="Haridas S."/>
            <person name="Albert R."/>
            <person name="Binder M."/>
            <person name="Bloem J."/>
            <person name="Labutti K."/>
            <person name="Salamov A."/>
            <person name="Andreopoulos B."/>
            <person name="Baker S."/>
            <person name="Barry K."/>
            <person name="Bills G."/>
            <person name="Bluhm B."/>
            <person name="Cannon C."/>
            <person name="Castanera R."/>
            <person name="Culley D."/>
            <person name="Daum C."/>
            <person name="Ezra D."/>
            <person name="Gonzalez J."/>
            <person name="Henrissat B."/>
            <person name="Kuo A."/>
            <person name="Liang C."/>
            <person name="Lipzen A."/>
            <person name="Lutzoni F."/>
            <person name="Magnuson J."/>
            <person name="Mondo S."/>
            <person name="Nolan M."/>
            <person name="Ohm R."/>
            <person name="Pangilinan J."/>
            <person name="Park H.-J."/>
            <person name="Ramirez L."/>
            <person name="Alfaro M."/>
            <person name="Sun H."/>
            <person name="Tritt A."/>
            <person name="Yoshinaga Y."/>
            <person name="Zwiers L.-H."/>
            <person name="Turgeon B."/>
            <person name="Goodwin S."/>
            <person name="Spatafora J."/>
            <person name="Crous P."/>
            <person name="Grigoriev I."/>
        </authorList>
    </citation>
    <scope>NUCLEOTIDE SEQUENCE</scope>
    <source>
        <strain evidence="1">CBS 107.79</strain>
    </source>
</reference>
<dbReference type="AlphaFoldDB" id="A0A6A5ULA4"/>
<evidence type="ECO:0000313" key="2">
    <source>
        <dbReference type="Proteomes" id="UP000800036"/>
    </source>
</evidence>
<sequence length="101" mass="11041">MCEDSLRYLGIRPPPRSPRLQSSHDWLRLPNRLSTPSHPPWSSRLPGPPRLALQLSLCSTPGCLPTSPGSSRTRACMSAASVASSNLPPAPVFENAEWIIR</sequence>
<dbReference type="EMBL" id="ML976758">
    <property type="protein sequence ID" value="KAF1965625.1"/>
    <property type="molecule type" value="Genomic_DNA"/>
</dbReference>
<evidence type="ECO:0000313" key="1">
    <source>
        <dbReference type="EMBL" id="KAF1965625.1"/>
    </source>
</evidence>
<dbReference type="Proteomes" id="UP000800036">
    <property type="component" value="Unassembled WGS sequence"/>
</dbReference>
<gene>
    <name evidence="1" type="ORF">BU23DRAFT_19148</name>
</gene>
<name>A0A6A5ULA4_9PLEO</name>
<accession>A0A6A5ULA4</accession>
<proteinExistence type="predicted"/>